<name>A0A9D4LH43_DREPO</name>
<dbReference type="EMBL" id="JAIWYP010000003">
    <property type="protein sequence ID" value="KAH3857856.1"/>
    <property type="molecule type" value="Genomic_DNA"/>
</dbReference>
<sequence>MESIVFHIQIRVHQSMGSSCSVQHASISAIVLEVYSVMKPMANAPTAVMEVGSELDANTVNYLYMTIN</sequence>
<evidence type="ECO:0000313" key="2">
    <source>
        <dbReference type="Proteomes" id="UP000828390"/>
    </source>
</evidence>
<proteinExistence type="predicted"/>
<accession>A0A9D4LH43</accession>
<evidence type="ECO:0000313" key="1">
    <source>
        <dbReference type="EMBL" id="KAH3857856.1"/>
    </source>
</evidence>
<gene>
    <name evidence="1" type="ORF">DPMN_100471</name>
</gene>
<keyword evidence="2" id="KW-1185">Reference proteome</keyword>
<reference evidence="1" key="2">
    <citation type="submission" date="2020-11" db="EMBL/GenBank/DDBJ databases">
        <authorList>
            <person name="McCartney M.A."/>
            <person name="Auch B."/>
            <person name="Kono T."/>
            <person name="Mallez S."/>
            <person name="Becker A."/>
            <person name="Gohl D.M."/>
            <person name="Silverstein K.A.T."/>
            <person name="Koren S."/>
            <person name="Bechman K.B."/>
            <person name="Herman A."/>
            <person name="Abrahante J.E."/>
            <person name="Garbe J."/>
        </authorList>
    </citation>
    <scope>NUCLEOTIDE SEQUENCE</scope>
    <source>
        <strain evidence="1">Duluth1</strain>
        <tissue evidence="1">Whole animal</tissue>
    </source>
</reference>
<reference evidence="1" key="1">
    <citation type="journal article" date="2019" name="bioRxiv">
        <title>The Genome of the Zebra Mussel, Dreissena polymorpha: A Resource for Invasive Species Research.</title>
        <authorList>
            <person name="McCartney M.A."/>
            <person name="Auch B."/>
            <person name="Kono T."/>
            <person name="Mallez S."/>
            <person name="Zhang Y."/>
            <person name="Obille A."/>
            <person name="Becker A."/>
            <person name="Abrahante J.E."/>
            <person name="Garbe J."/>
            <person name="Badalamenti J.P."/>
            <person name="Herman A."/>
            <person name="Mangelson H."/>
            <person name="Liachko I."/>
            <person name="Sullivan S."/>
            <person name="Sone E.D."/>
            <person name="Koren S."/>
            <person name="Silverstein K.A.T."/>
            <person name="Beckman K.B."/>
            <person name="Gohl D.M."/>
        </authorList>
    </citation>
    <scope>NUCLEOTIDE SEQUENCE</scope>
    <source>
        <strain evidence="1">Duluth1</strain>
        <tissue evidence="1">Whole animal</tissue>
    </source>
</reference>
<comment type="caution">
    <text evidence="1">The sequence shown here is derived from an EMBL/GenBank/DDBJ whole genome shotgun (WGS) entry which is preliminary data.</text>
</comment>
<organism evidence="1 2">
    <name type="scientific">Dreissena polymorpha</name>
    <name type="common">Zebra mussel</name>
    <name type="synonym">Mytilus polymorpha</name>
    <dbReference type="NCBI Taxonomy" id="45954"/>
    <lineage>
        <taxon>Eukaryota</taxon>
        <taxon>Metazoa</taxon>
        <taxon>Spiralia</taxon>
        <taxon>Lophotrochozoa</taxon>
        <taxon>Mollusca</taxon>
        <taxon>Bivalvia</taxon>
        <taxon>Autobranchia</taxon>
        <taxon>Heteroconchia</taxon>
        <taxon>Euheterodonta</taxon>
        <taxon>Imparidentia</taxon>
        <taxon>Neoheterodontei</taxon>
        <taxon>Myida</taxon>
        <taxon>Dreissenoidea</taxon>
        <taxon>Dreissenidae</taxon>
        <taxon>Dreissena</taxon>
    </lineage>
</organism>
<dbReference type="AlphaFoldDB" id="A0A9D4LH43"/>
<dbReference type="Proteomes" id="UP000828390">
    <property type="component" value="Unassembled WGS sequence"/>
</dbReference>
<protein>
    <submittedName>
        <fullName evidence="1">Uncharacterized protein</fullName>
    </submittedName>
</protein>